<dbReference type="AlphaFoldDB" id="A0A0D7ASQ5"/>
<organism evidence="2 3">
    <name type="scientific">Cylindrobasidium torrendii FP15055 ss-10</name>
    <dbReference type="NCBI Taxonomy" id="1314674"/>
    <lineage>
        <taxon>Eukaryota</taxon>
        <taxon>Fungi</taxon>
        <taxon>Dikarya</taxon>
        <taxon>Basidiomycota</taxon>
        <taxon>Agaricomycotina</taxon>
        <taxon>Agaricomycetes</taxon>
        <taxon>Agaricomycetidae</taxon>
        <taxon>Agaricales</taxon>
        <taxon>Marasmiineae</taxon>
        <taxon>Physalacriaceae</taxon>
        <taxon>Cylindrobasidium</taxon>
    </lineage>
</organism>
<name>A0A0D7ASQ5_9AGAR</name>
<evidence type="ECO:0000313" key="3">
    <source>
        <dbReference type="Proteomes" id="UP000054007"/>
    </source>
</evidence>
<protein>
    <submittedName>
        <fullName evidence="2">Uncharacterized protein</fullName>
    </submittedName>
</protein>
<feature type="region of interest" description="Disordered" evidence="1">
    <location>
        <begin position="32"/>
        <end position="189"/>
    </location>
</feature>
<feature type="compositionally biased region" description="Low complexity" evidence="1">
    <location>
        <begin position="57"/>
        <end position="69"/>
    </location>
</feature>
<feature type="compositionally biased region" description="Polar residues" evidence="1">
    <location>
        <begin position="235"/>
        <end position="255"/>
    </location>
</feature>
<feature type="compositionally biased region" description="Polar residues" evidence="1">
    <location>
        <begin position="95"/>
        <end position="108"/>
    </location>
</feature>
<evidence type="ECO:0000313" key="2">
    <source>
        <dbReference type="EMBL" id="KIY61232.1"/>
    </source>
</evidence>
<reference evidence="2 3" key="1">
    <citation type="journal article" date="2015" name="Fungal Genet. Biol.">
        <title>Evolution of novel wood decay mechanisms in Agaricales revealed by the genome sequences of Fistulina hepatica and Cylindrobasidium torrendii.</title>
        <authorList>
            <person name="Floudas D."/>
            <person name="Held B.W."/>
            <person name="Riley R."/>
            <person name="Nagy L.G."/>
            <person name="Koehler G."/>
            <person name="Ransdell A.S."/>
            <person name="Younus H."/>
            <person name="Chow J."/>
            <person name="Chiniquy J."/>
            <person name="Lipzen A."/>
            <person name="Tritt A."/>
            <person name="Sun H."/>
            <person name="Haridas S."/>
            <person name="LaButti K."/>
            <person name="Ohm R.A."/>
            <person name="Kues U."/>
            <person name="Blanchette R.A."/>
            <person name="Grigoriev I.V."/>
            <person name="Minto R.E."/>
            <person name="Hibbett D.S."/>
        </authorList>
    </citation>
    <scope>NUCLEOTIDE SEQUENCE [LARGE SCALE GENOMIC DNA]</scope>
    <source>
        <strain evidence="2 3">FP15055 ss-10</strain>
    </source>
</reference>
<dbReference type="EMBL" id="KN881004">
    <property type="protein sequence ID" value="KIY61232.1"/>
    <property type="molecule type" value="Genomic_DNA"/>
</dbReference>
<dbReference type="Proteomes" id="UP000054007">
    <property type="component" value="Unassembled WGS sequence"/>
</dbReference>
<feature type="compositionally biased region" description="Polar residues" evidence="1">
    <location>
        <begin position="47"/>
        <end position="56"/>
    </location>
</feature>
<sequence length="323" mass="34903">MRLYLLDGSHVANQAFTDHTGRIIYTTSTTKGVTTISRASQMPPPKSSNDTAPARTQSQLSSSNSPASNYIRRGRTSDGTAPPQFYINPSPNPPTQCLSPPKTKTNARPITPKARPSTGTKNLLPRPPTPPASDESKSKLDSHSTVLLSPHFTHAHDYSPPATPTKSSFLSAGGGGAEDGIGAASRNDLNQNQNSISTLTTLRTPRLGLSGCAPAAIAHTQTHTIASLTWARTPKTPSSATSSWSEENASSTKARSPYTTLRMAGREVRAMDVWRAKGNGTKKSSFKREWVAEDGRVYVWDVKWWKPRVRVPSYPSLCFNGEC</sequence>
<gene>
    <name evidence="2" type="ORF">CYLTODRAFT_234745</name>
</gene>
<keyword evidence="3" id="KW-1185">Reference proteome</keyword>
<proteinExistence type="predicted"/>
<evidence type="ECO:0000256" key="1">
    <source>
        <dbReference type="SAM" id="MobiDB-lite"/>
    </source>
</evidence>
<accession>A0A0D7ASQ5</accession>
<feature type="region of interest" description="Disordered" evidence="1">
    <location>
        <begin position="232"/>
        <end position="255"/>
    </location>
</feature>